<dbReference type="SUPFAM" id="SSF53720">
    <property type="entry name" value="ALDH-like"/>
    <property type="match status" value="1"/>
</dbReference>
<dbReference type="Proteomes" id="UP000278398">
    <property type="component" value="Unassembled WGS sequence"/>
</dbReference>
<evidence type="ECO:0000313" key="4">
    <source>
        <dbReference type="Proteomes" id="UP000278398"/>
    </source>
</evidence>
<dbReference type="RefSeq" id="WP_126699510.1">
    <property type="nucleotide sequence ID" value="NZ_RWKW01000032.1"/>
</dbReference>
<proteinExistence type="predicted"/>
<keyword evidence="1" id="KW-0560">Oxidoreductase</keyword>
<evidence type="ECO:0000313" key="3">
    <source>
        <dbReference type="EMBL" id="RST86732.1"/>
    </source>
</evidence>
<gene>
    <name evidence="3" type="ORF">EJC49_09175</name>
</gene>
<reference evidence="3 4" key="1">
    <citation type="submission" date="2018-12" db="EMBL/GenBank/DDBJ databases">
        <title>Mesorhizobium carbonis sp. nov., isolated from coal mine water.</title>
        <authorList>
            <person name="Xin W."/>
            <person name="Xu Z."/>
            <person name="Xiang F."/>
            <person name="Zhang J."/>
            <person name="Xi L."/>
            <person name="Liu J."/>
        </authorList>
    </citation>
    <scope>NUCLEOTIDE SEQUENCE [LARGE SCALE GENOMIC DNA]</scope>
    <source>
        <strain evidence="3 4">B2.3</strain>
    </source>
</reference>
<dbReference type="Pfam" id="PF00171">
    <property type="entry name" value="Aldedh"/>
    <property type="match status" value="1"/>
</dbReference>
<feature type="domain" description="Aldehyde dehydrogenase" evidence="2">
    <location>
        <begin position="2"/>
        <end position="50"/>
    </location>
</feature>
<dbReference type="GO" id="GO:0016491">
    <property type="term" value="F:oxidoreductase activity"/>
    <property type="evidence" value="ECO:0007669"/>
    <property type="project" value="UniProtKB-KW"/>
</dbReference>
<name>A0A429YZ43_9HYPH</name>
<evidence type="ECO:0000259" key="2">
    <source>
        <dbReference type="Pfam" id="PF00171"/>
    </source>
</evidence>
<organism evidence="3 4">
    <name type="scientific">Aquibium carbonis</name>
    <dbReference type="NCBI Taxonomy" id="2495581"/>
    <lineage>
        <taxon>Bacteria</taxon>
        <taxon>Pseudomonadati</taxon>
        <taxon>Pseudomonadota</taxon>
        <taxon>Alphaproteobacteria</taxon>
        <taxon>Hyphomicrobiales</taxon>
        <taxon>Phyllobacteriaceae</taxon>
        <taxon>Aquibium</taxon>
    </lineage>
</organism>
<dbReference type="OrthoDB" id="9812625at2"/>
<accession>A0A429YZ43</accession>
<dbReference type="InterPro" id="IPR016161">
    <property type="entry name" value="Ald_DH/histidinol_DH"/>
</dbReference>
<dbReference type="Gene3D" id="3.40.605.10">
    <property type="entry name" value="Aldehyde Dehydrogenase, Chain A, domain 1"/>
    <property type="match status" value="1"/>
</dbReference>
<comment type="caution">
    <text evidence="3">The sequence shown here is derived from an EMBL/GenBank/DDBJ whole genome shotgun (WGS) entry which is preliminary data.</text>
</comment>
<keyword evidence="4" id="KW-1185">Reference proteome</keyword>
<dbReference type="InterPro" id="IPR015590">
    <property type="entry name" value="Aldehyde_DH_dom"/>
</dbReference>
<dbReference type="InterPro" id="IPR016162">
    <property type="entry name" value="Ald_DH_N"/>
</dbReference>
<protein>
    <submittedName>
        <fullName evidence="3">Aldehyde dehydrogenase family protein</fullName>
    </submittedName>
</protein>
<feature type="non-terminal residue" evidence="3">
    <location>
        <position position="67"/>
    </location>
</feature>
<evidence type="ECO:0000256" key="1">
    <source>
        <dbReference type="ARBA" id="ARBA00023002"/>
    </source>
</evidence>
<dbReference type="AlphaFoldDB" id="A0A429YZ43"/>
<sequence length="67" mass="7026">MASFSPVSDKAIAQVTTASAADAHSMIDAAHEAFKAWRMVPALRRGALVGPLIDKQAFEGMQKALAA</sequence>
<dbReference type="EMBL" id="RWKW01000032">
    <property type="protein sequence ID" value="RST86732.1"/>
    <property type="molecule type" value="Genomic_DNA"/>
</dbReference>